<dbReference type="AlphaFoldDB" id="A0A448XLG1"/>
<reference evidence="1" key="1">
    <citation type="submission" date="2018-11" db="EMBL/GenBank/DDBJ databases">
        <authorList>
            <consortium name="Pathogen Informatics"/>
        </authorList>
    </citation>
    <scope>NUCLEOTIDE SEQUENCE</scope>
</reference>
<accession>A0A448XLG1</accession>
<dbReference type="Proteomes" id="UP000784294">
    <property type="component" value="Unassembled WGS sequence"/>
</dbReference>
<comment type="caution">
    <text evidence="1">The sequence shown here is derived from an EMBL/GenBank/DDBJ whole genome shotgun (WGS) entry which is preliminary data.</text>
</comment>
<gene>
    <name evidence="1" type="ORF">PXEA_LOCUS32859</name>
</gene>
<name>A0A448XLG1_9PLAT</name>
<evidence type="ECO:0000313" key="2">
    <source>
        <dbReference type="Proteomes" id="UP000784294"/>
    </source>
</evidence>
<organism evidence="1 2">
    <name type="scientific">Protopolystoma xenopodis</name>
    <dbReference type="NCBI Taxonomy" id="117903"/>
    <lineage>
        <taxon>Eukaryota</taxon>
        <taxon>Metazoa</taxon>
        <taxon>Spiralia</taxon>
        <taxon>Lophotrochozoa</taxon>
        <taxon>Platyhelminthes</taxon>
        <taxon>Monogenea</taxon>
        <taxon>Polyopisthocotylea</taxon>
        <taxon>Polystomatidea</taxon>
        <taxon>Polystomatidae</taxon>
        <taxon>Protopolystoma</taxon>
    </lineage>
</organism>
<keyword evidence="2" id="KW-1185">Reference proteome</keyword>
<evidence type="ECO:0000313" key="1">
    <source>
        <dbReference type="EMBL" id="VEL39419.1"/>
    </source>
</evidence>
<protein>
    <submittedName>
        <fullName evidence="1">Uncharacterized protein</fullName>
    </submittedName>
</protein>
<dbReference type="EMBL" id="CAAALY010261227">
    <property type="protein sequence ID" value="VEL39419.1"/>
    <property type="molecule type" value="Genomic_DNA"/>
</dbReference>
<proteinExistence type="predicted"/>
<sequence length="66" mass="7351">MAENLSHFEVVATRGKQPNALFAPEAIALVLIVISSKWPALGIKVVPRDSNHHDLTYEPQTEMVLR</sequence>